<organism evidence="1">
    <name type="scientific">marine metagenome</name>
    <dbReference type="NCBI Taxonomy" id="408172"/>
    <lineage>
        <taxon>unclassified sequences</taxon>
        <taxon>metagenomes</taxon>
        <taxon>ecological metagenomes</taxon>
    </lineage>
</organism>
<accession>A0A382GCZ3</accession>
<reference evidence="1" key="1">
    <citation type="submission" date="2018-05" db="EMBL/GenBank/DDBJ databases">
        <authorList>
            <person name="Lanie J.A."/>
            <person name="Ng W.-L."/>
            <person name="Kazmierczak K.M."/>
            <person name="Andrzejewski T.M."/>
            <person name="Davidsen T.M."/>
            <person name="Wayne K.J."/>
            <person name="Tettelin H."/>
            <person name="Glass J.I."/>
            <person name="Rusch D."/>
            <person name="Podicherti R."/>
            <person name="Tsui H.-C.T."/>
            <person name="Winkler M.E."/>
        </authorList>
    </citation>
    <scope>NUCLEOTIDE SEQUENCE</scope>
</reference>
<gene>
    <name evidence="1" type="ORF">METZ01_LOCUS225596</name>
</gene>
<dbReference type="EMBL" id="UINC01054710">
    <property type="protein sequence ID" value="SVB72742.1"/>
    <property type="molecule type" value="Genomic_DNA"/>
</dbReference>
<protein>
    <recommendedName>
        <fullName evidence="2">Polymerase nucleotidyl transferase domain-containing protein</fullName>
    </recommendedName>
</protein>
<dbReference type="AlphaFoldDB" id="A0A382GCZ3"/>
<feature type="non-terminal residue" evidence="1">
    <location>
        <position position="116"/>
    </location>
</feature>
<evidence type="ECO:0008006" key="2">
    <source>
        <dbReference type="Google" id="ProtNLM"/>
    </source>
</evidence>
<name>A0A382GCZ3_9ZZZZ</name>
<sequence length="116" mass="12992">MLGSTGVKDTSGDLDVAIDKEKVDKDNLVSILRAWVIKNYPDEDPKNWIRKSGISVHFKTPINGDPKKGFVQTDLMFGDQKFMKFALGGMDAKSNFKGQHRMIMIASLAKAQGFKW</sequence>
<proteinExistence type="predicted"/>
<evidence type="ECO:0000313" key="1">
    <source>
        <dbReference type="EMBL" id="SVB72742.1"/>
    </source>
</evidence>